<feature type="domain" description="Reverse transcriptase Ty1/copia-type" evidence="1">
    <location>
        <begin position="4"/>
        <end position="111"/>
    </location>
</feature>
<gene>
    <name evidence="2" type="ORF">CXB51_014226</name>
</gene>
<reference evidence="2 3" key="1">
    <citation type="journal article" date="2021" name="bioRxiv">
        <title>The Gossypium anomalum genome as a resource for cotton improvement and evolutionary analysis of hybrid incompatibility.</title>
        <authorList>
            <person name="Grover C.E."/>
            <person name="Yuan D."/>
            <person name="Arick M.A."/>
            <person name="Miller E.R."/>
            <person name="Hu G."/>
            <person name="Peterson D.G."/>
            <person name="Wendel J.F."/>
            <person name="Udall J.A."/>
        </authorList>
    </citation>
    <scope>NUCLEOTIDE SEQUENCE [LARGE SCALE GENOMIC DNA]</scope>
    <source>
        <strain evidence="2">JFW-Udall</strain>
        <tissue evidence="2">Leaf</tissue>
    </source>
</reference>
<dbReference type="OrthoDB" id="994562at2759"/>
<protein>
    <recommendedName>
        <fullName evidence="1">Reverse transcriptase Ty1/copia-type domain-containing protein</fullName>
    </recommendedName>
</protein>
<evidence type="ECO:0000313" key="3">
    <source>
        <dbReference type="Proteomes" id="UP000701853"/>
    </source>
</evidence>
<evidence type="ECO:0000313" key="2">
    <source>
        <dbReference type="EMBL" id="KAG8491081.1"/>
    </source>
</evidence>
<name>A0A8J5YKC5_9ROSI</name>
<accession>A0A8J5YKC5</accession>
<dbReference type="InterPro" id="IPR013103">
    <property type="entry name" value="RVT_2"/>
</dbReference>
<organism evidence="2 3">
    <name type="scientific">Gossypium anomalum</name>
    <dbReference type="NCBI Taxonomy" id="47600"/>
    <lineage>
        <taxon>Eukaryota</taxon>
        <taxon>Viridiplantae</taxon>
        <taxon>Streptophyta</taxon>
        <taxon>Embryophyta</taxon>
        <taxon>Tracheophyta</taxon>
        <taxon>Spermatophyta</taxon>
        <taxon>Magnoliopsida</taxon>
        <taxon>eudicotyledons</taxon>
        <taxon>Gunneridae</taxon>
        <taxon>Pentapetalae</taxon>
        <taxon>rosids</taxon>
        <taxon>malvids</taxon>
        <taxon>Malvales</taxon>
        <taxon>Malvaceae</taxon>
        <taxon>Malvoideae</taxon>
        <taxon>Gossypium</taxon>
    </lineage>
</organism>
<dbReference type="SUPFAM" id="SSF56672">
    <property type="entry name" value="DNA/RNA polymerases"/>
    <property type="match status" value="1"/>
</dbReference>
<dbReference type="EMBL" id="JAHUZN010000006">
    <property type="protein sequence ID" value="KAG8491081.1"/>
    <property type="molecule type" value="Genomic_DNA"/>
</dbReference>
<dbReference type="Pfam" id="PF07727">
    <property type="entry name" value="RVT_2"/>
    <property type="match status" value="1"/>
</dbReference>
<dbReference type="AlphaFoldDB" id="A0A8J5YKC5"/>
<comment type="caution">
    <text evidence="2">The sequence shown here is derived from an EMBL/GenBank/DDBJ whole genome shotgun (WGS) entry which is preliminary data.</text>
</comment>
<evidence type="ECO:0000259" key="1">
    <source>
        <dbReference type="Pfam" id="PF07727"/>
    </source>
</evidence>
<dbReference type="CDD" id="cd09272">
    <property type="entry name" value="RNase_HI_RT_Ty1"/>
    <property type="match status" value="1"/>
</dbReference>
<sequence length="373" mass="42571">MQDNKVWELVPLPKSEKPIGCKWIFKTKRDANGNVERYKARLVAKGYTQKEGIDFTETFSPVSSKDSFRIIMVLVAHFDLELHQMDVKTEFLNGDIEETIYIVQQENFDFEMNIVDDCVYHKFNGSKYIFLVLYIDDILLAANDIGLLHETKRFLSKHFEMKDLGDPFFVLGIQIHRDRSRGILGLSKKSYIDKVLKRFGMQSCRPGDTPVAKGDKFSLTQCPKSSRKSTSGYIYLVAGGAISWKSVKQTLVASSTMEVEFVACYEASNHGIWLQNFVTGLRILENVKRPLKLFCNNKSAVLYSNNNRSSSMLKHIDIKFLIVKERVQNGQISIEHVGINSMIADPLIKGLPPKDFHEHTAHMGVTLFEDIMI</sequence>
<dbReference type="PANTHER" id="PTHR11439:SF467">
    <property type="entry name" value="INTEGRASE CATALYTIC DOMAIN-CONTAINING PROTEIN"/>
    <property type="match status" value="1"/>
</dbReference>
<dbReference type="PANTHER" id="PTHR11439">
    <property type="entry name" value="GAG-POL-RELATED RETROTRANSPOSON"/>
    <property type="match status" value="1"/>
</dbReference>
<proteinExistence type="predicted"/>
<keyword evidence="3" id="KW-1185">Reference proteome</keyword>
<dbReference type="InterPro" id="IPR043502">
    <property type="entry name" value="DNA/RNA_pol_sf"/>
</dbReference>
<dbReference type="Proteomes" id="UP000701853">
    <property type="component" value="Chromosome 6"/>
</dbReference>